<dbReference type="InterPro" id="IPR003425">
    <property type="entry name" value="CCB3/YggT"/>
</dbReference>
<keyword evidence="4" id="KW-1185">Reference proteome</keyword>
<dbReference type="Proteomes" id="UP000199665">
    <property type="component" value="Unassembled WGS sequence"/>
</dbReference>
<evidence type="ECO:0000313" key="3">
    <source>
        <dbReference type="EMBL" id="SEC86015.1"/>
    </source>
</evidence>
<keyword evidence="2" id="KW-0812">Transmembrane</keyword>
<organism evidence="3 4">
    <name type="scientific">Pseudomonas mohnii</name>
    <dbReference type="NCBI Taxonomy" id="395600"/>
    <lineage>
        <taxon>Bacteria</taxon>
        <taxon>Pseudomonadati</taxon>
        <taxon>Pseudomonadota</taxon>
        <taxon>Gammaproteobacteria</taxon>
        <taxon>Pseudomonadales</taxon>
        <taxon>Pseudomonadaceae</taxon>
        <taxon>Pseudomonas</taxon>
    </lineage>
</organism>
<evidence type="ECO:0000313" key="4">
    <source>
        <dbReference type="Proteomes" id="UP000199665"/>
    </source>
</evidence>
<evidence type="ECO:0000256" key="2">
    <source>
        <dbReference type="SAM" id="Phobius"/>
    </source>
</evidence>
<proteinExistence type="inferred from homology"/>
<comment type="caution">
    <text evidence="3">The sequence shown here is derived from an EMBL/GenBank/DDBJ whole genome shotgun (WGS) entry which is preliminary data.</text>
</comment>
<feature type="transmembrane region" description="Helical" evidence="2">
    <location>
        <begin position="7"/>
        <end position="29"/>
    </location>
</feature>
<sequence length="195" mass="21762">MLGLNDAAIFVIQTLGSLYLLVVLLRFILQLVRANFYNPLCQFAVKATQPLLKPLRRVIPSMFGLDMSSLVLALIVQMVLFAVILLLSGYKVDVLFLVPWGLIGIFALFLKILFWAMIISVILSWVAPGSHNPGAELVQQITEPVLAPFRRIIPNLGGLDISPIFAFIALQLLQSWLIPRLAYYALMPKELFGLI</sequence>
<feature type="transmembrane region" description="Helical" evidence="2">
    <location>
        <begin position="94"/>
        <end position="127"/>
    </location>
</feature>
<dbReference type="PANTHER" id="PTHR33219:SF14">
    <property type="entry name" value="PROTEIN COFACTOR ASSEMBLY OF COMPLEX C SUBUNIT B CCB3, CHLOROPLASTIC-RELATED"/>
    <property type="match status" value="1"/>
</dbReference>
<keyword evidence="2" id="KW-0472">Membrane</keyword>
<evidence type="ECO:0000256" key="1">
    <source>
        <dbReference type="ARBA" id="ARBA00010894"/>
    </source>
</evidence>
<dbReference type="EMBL" id="FNRV01000001">
    <property type="protein sequence ID" value="SEC86015.1"/>
    <property type="molecule type" value="Genomic_DNA"/>
</dbReference>
<feature type="transmembrane region" description="Helical" evidence="2">
    <location>
        <begin position="164"/>
        <end position="186"/>
    </location>
</feature>
<accession>A0ABY0Y379</accession>
<reference evidence="3 4" key="1">
    <citation type="submission" date="2016-10" db="EMBL/GenBank/DDBJ databases">
        <authorList>
            <person name="Varghese N."/>
            <person name="Submissions S."/>
        </authorList>
    </citation>
    <scope>NUCLEOTIDE SEQUENCE [LARGE SCALE GENOMIC DNA]</scope>
    <source>
        <strain evidence="3 4">DSM 18327</strain>
    </source>
</reference>
<dbReference type="RefSeq" id="WP_047534529.1">
    <property type="nucleotide sequence ID" value="NZ_FNRV01000001.1"/>
</dbReference>
<gene>
    <name evidence="3" type="ORF">SAMN05216205_3465</name>
</gene>
<comment type="similarity">
    <text evidence="1">Belongs to the YggT family.</text>
</comment>
<name>A0ABY0Y379_9PSED</name>
<keyword evidence="2" id="KW-1133">Transmembrane helix</keyword>
<dbReference type="Pfam" id="PF02325">
    <property type="entry name" value="CCB3_YggT"/>
    <property type="match status" value="2"/>
</dbReference>
<protein>
    <submittedName>
        <fullName evidence="3">YggT family protein</fullName>
    </submittedName>
</protein>
<feature type="transmembrane region" description="Helical" evidence="2">
    <location>
        <begin position="67"/>
        <end position="87"/>
    </location>
</feature>
<dbReference type="PANTHER" id="PTHR33219">
    <property type="entry name" value="YLMG HOMOLOG PROTEIN 2, CHLOROPLASTIC"/>
    <property type="match status" value="1"/>
</dbReference>